<keyword evidence="1" id="KW-0812">Transmembrane</keyword>
<keyword evidence="2" id="KW-1185">Reference proteome</keyword>
<dbReference type="WBParaSite" id="SVE_0276700.1">
    <property type="protein sequence ID" value="SVE_0276700.1"/>
    <property type="gene ID" value="SVE_0276700"/>
</dbReference>
<dbReference type="Proteomes" id="UP000035680">
    <property type="component" value="Unassembled WGS sequence"/>
</dbReference>
<keyword evidence="1" id="KW-0472">Membrane</keyword>
<accession>A0A0K0F1U1</accession>
<keyword evidence="1" id="KW-1133">Transmembrane helix</keyword>
<sequence length="92" mass="11105">MSRIINYLTFKSILVEVIAIEAIYWIIDLEVFGLFYASLFLRIRMEFPHTRDILSCIFEKCGKKFFLNKRDKMSRLLKVTFCRENIQDIKYP</sequence>
<proteinExistence type="predicted"/>
<organism evidence="2 3">
    <name type="scientific">Strongyloides venezuelensis</name>
    <name type="common">Threadworm</name>
    <dbReference type="NCBI Taxonomy" id="75913"/>
    <lineage>
        <taxon>Eukaryota</taxon>
        <taxon>Metazoa</taxon>
        <taxon>Ecdysozoa</taxon>
        <taxon>Nematoda</taxon>
        <taxon>Chromadorea</taxon>
        <taxon>Rhabditida</taxon>
        <taxon>Tylenchina</taxon>
        <taxon>Panagrolaimomorpha</taxon>
        <taxon>Strongyloidoidea</taxon>
        <taxon>Strongyloididae</taxon>
        <taxon>Strongyloides</taxon>
    </lineage>
</organism>
<evidence type="ECO:0000313" key="2">
    <source>
        <dbReference type="Proteomes" id="UP000035680"/>
    </source>
</evidence>
<reference evidence="3" key="2">
    <citation type="submission" date="2015-08" db="UniProtKB">
        <authorList>
            <consortium name="WormBaseParasite"/>
        </authorList>
    </citation>
    <scope>IDENTIFICATION</scope>
</reference>
<evidence type="ECO:0000313" key="3">
    <source>
        <dbReference type="WBParaSite" id="SVE_0276700.1"/>
    </source>
</evidence>
<evidence type="ECO:0000256" key="1">
    <source>
        <dbReference type="SAM" id="Phobius"/>
    </source>
</evidence>
<name>A0A0K0F1U1_STRVS</name>
<protein>
    <submittedName>
        <fullName evidence="3">Secreted protein</fullName>
    </submittedName>
</protein>
<reference evidence="2" key="1">
    <citation type="submission" date="2014-07" db="EMBL/GenBank/DDBJ databases">
        <authorList>
            <person name="Martin A.A"/>
            <person name="De Silva N."/>
        </authorList>
    </citation>
    <scope>NUCLEOTIDE SEQUENCE</scope>
</reference>
<dbReference type="AlphaFoldDB" id="A0A0K0F1U1"/>
<feature type="transmembrane region" description="Helical" evidence="1">
    <location>
        <begin position="22"/>
        <end position="41"/>
    </location>
</feature>